<evidence type="ECO:0000256" key="3">
    <source>
        <dbReference type="RuleBase" id="RU000363"/>
    </source>
</evidence>
<gene>
    <name evidence="4" type="ORF">OJ996_05150</name>
</gene>
<evidence type="ECO:0000313" key="4">
    <source>
        <dbReference type="EMBL" id="MCW1912947.1"/>
    </source>
</evidence>
<comment type="caution">
    <text evidence="4">The sequence shown here is derived from an EMBL/GenBank/DDBJ whole genome shotgun (WGS) entry which is preliminary data.</text>
</comment>
<dbReference type="EMBL" id="JAPDDR010000002">
    <property type="protein sequence ID" value="MCW1912947.1"/>
    <property type="molecule type" value="Genomic_DNA"/>
</dbReference>
<keyword evidence="2" id="KW-0560">Oxidoreductase</keyword>
<dbReference type="InterPro" id="IPR036291">
    <property type="entry name" value="NAD(P)-bd_dom_sf"/>
</dbReference>
<accession>A0ABT3FZV0</accession>
<dbReference type="PRINTS" id="PR00080">
    <property type="entry name" value="SDRFAMILY"/>
</dbReference>
<comment type="similarity">
    <text evidence="1 3">Belongs to the short-chain dehydrogenases/reductases (SDR) family.</text>
</comment>
<organism evidence="4 5">
    <name type="scientific">Luteolibacter rhizosphaerae</name>
    <dbReference type="NCBI Taxonomy" id="2989719"/>
    <lineage>
        <taxon>Bacteria</taxon>
        <taxon>Pseudomonadati</taxon>
        <taxon>Verrucomicrobiota</taxon>
        <taxon>Verrucomicrobiia</taxon>
        <taxon>Verrucomicrobiales</taxon>
        <taxon>Verrucomicrobiaceae</taxon>
        <taxon>Luteolibacter</taxon>
    </lineage>
</organism>
<dbReference type="Pfam" id="PF00106">
    <property type="entry name" value="adh_short"/>
    <property type="match status" value="1"/>
</dbReference>
<dbReference type="InterPro" id="IPR002347">
    <property type="entry name" value="SDR_fam"/>
</dbReference>
<sequence>MKFSLDDRVALVTGGGSGIGRAAAEALAEAGAKVVIVGRTPEELDETLAGLGGEERGHISITADVSSELEMGNAFATVANRYARLDIVVANAGINGVWAPLDQLGVSEWDQTLAVNLRGTFLTLKLALPLLRKRGGSVVVVSSINGTRVFSNSGATAYSCSKAAQVAFTKMTALELAKDKIRVNVVCPGAIETNIDDSTERRALEGIHLPVEFPEGDVPLTGGQPGSADQVAQLIGFLACDASSHITGTEIYIEGGQSLLQG</sequence>
<dbReference type="Gene3D" id="3.40.50.720">
    <property type="entry name" value="NAD(P)-binding Rossmann-like Domain"/>
    <property type="match status" value="1"/>
</dbReference>
<dbReference type="NCBIfam" id="NF004203">
    <property type="entry name" value="PRK05653.2-4"/>
    <property type="match status" value="1"/>
</dbReference>
<evidence type="ECO:0000313" key="5">
    <source>
        <dbReference type="Proteomes" id="UP001165653"/>
    </source>
</evidence>
<dbReference type="CDD" id="cd05233">
    <property type="entry name" value="SDR_c"/>
    <property type="match status" value="1"/>
</dbReference>
<reference evidence="4" key="1">
    <citation type="submission" date="2022-10" db="EMBL/GenBank/DDBJ databases">
        <title>Luteolibacter sp. GHJ8, whole genome shotgun sequencing project.</title>
        <authorList>
            <person name="Zhao G."/>
            <person name="Shen L."/>
        </authorList>
    </citation>
    <scope>NUCLEOTIDE SEQUENCE</scope>
    <source>
        <strain evidence="4">GHJ8</strain>
    </source>
</reference>
<dbReference type="PANTHER" id="PTHR24321:SF8">
    <property type="entry name" value="ESTRADIOL 17-BETA-DEHYDROGENASE 8-RELATED"/>
    <property type="match status" value="1"/>
</dbReference>
<evidence type="ECO:0000256" key="1">
    <source>
        <dbReference type="ARBA" id="ARBA00006484"/>
    </source>
</evidence>
<name>A0ABT3FZV0_9BACT</name>
<dbReference type="PANTHER" id="PTHR24321">
    <property type="entry name" value="DEHYDROGENASES, SHORT CHAIN"/>
    <property type="match status" value="1"/>
</dbReference>
<evidence type="ECO:0000256" key="2">
    <source>
        <dbReference type="ARBA" id="ARBA00023002"/>
    </source>
</evidence>
<dbReference type="SUPFAM" id="SSF51735">
    <property type="entry name" value="NAD(P)-binding Rossmann-fold domains"/>
    <property type="match status" value="1"/>
</dbReference>
<protein>
    <submittedName>
        <fullName evidence="4">SDR family oxidoreductase</fullName>
    </submittedName>
</protein>
<dbReference type="PRINTS" id="PR00081">
    <property type="entry name" value="GDHRDH"/>
</dbReference>
<proteinExistence type="inferred from homology"/>
<keyword evidence="5" id="KW-1185">Reference proteome</keyword>
<dbReference type="Proteomes" id="UP001165653">
    <property type="component" value="Unassembled WGS sequence"/>
</dbReference>